<evidence type="ECO:0000256" key="3">
    <source>
        <dbReference type="ARBA" id="ARBA00022801"/>
    </source>
</evidence>
<keyword evidence="7" id="KW-1185">Reference proteome</keyword>
<dbReference type="InterPro" id="IPR036397">
    <property type="entry name" value="RNaseH_sf"/>
</dbReference>
<dbReference type="GO" id="GO:0016791">
    <property type="term" value="F:phosphatase activity"/>
    <property type="evidence" value="ECO:0007669"/>
    <property type="project" value="InterPro"/>
</dbReference>
<keyword evidence="4" id="KW-0460">Magnesium</keyword>
<comment type="cofactor">
    <cofactor evidence="1">
        <name>Mg(2+)</name>
        <dbReference type="ChEBI" id="CHEBI:18420"/>
    </cofactor>
</comment>
<evidence type="ECO:0000256" key="2">
    <source>
        <dbReference type="ARBA" id="ARBA00022723"/>
    </source>
</evidence>
<dbReference type="GO" id="GO:0046872">
    <property type="term" value="F:metal ion binding"/>
    <property type="evidence" value="ECO:0007669"/>
    <property type="project" value="UniProtKB-KW"/>
</dbReference>
<dbReference type="Gene3D" id="3.30.420.10">
    <property type="entry name" value="Ribonuclease H-like superfamily/Ribonuclease H"/>
    <property type="match status" value="1"/>
</dbReference>
<organism evidence="6 7">
    <name type="scientific">Chenopodium quinoa</name>
    <name type="common">Quinoa</name>
    <dbReference type="NCBI Taxonomy" id="63459"/>
    <lineage>
        <taxon>Eukaryota</taxon>
        <taxon>Viridiplantae</taxon>
        <taxon>Streptophyta</taxon>
        <taxon>Embryophyta</taxon>
        <taxon>Tracheophyta</taxon>
        <taxon>Spermatophyta</taxon>
        <taxon>Magnoliopsida</taxon>
        <taxon>eudicotyledons</taxon>
        <taxon>Gunneridae</taxon>
        <taxon>Pentapetalae</taxon>
        <taxon>Caryophyllales</taxon>
        <taxon>Chenopodiaceae</taxon>
        <taxon>Chenopodioideae</taxon>
        <taxon>Atripliceae</taxon>
        <taxon>Chenopodium</taxon>
    </lineage>
</organism>
<evidence type="ECO:0000259" key="5">
    <source>
        <dbReference type="PROSITE" id="PS50879"/>
    </source>
</evidence>
<dbReference type="Gramene" id="AUR62019983-RA">
    <property type="protein sequence ID" value="AUR62019983-RA:cds"/>
    <property type="gene ID" value="AUR62019983"/>
</dbReference>
<accession>A0A803LWY2</accession>
<dbReference type="InterPro" id="IPR002156">
    <property type="entry name" value="RNaseH_domain"/>
</dbReference>
<dbReference type="InterPro" id="IPR023214">
    <property type="entry name" value="HAD_sf"/>
</dbReference>
<dbReference type="GO" id="GO:0003676">
    <property type="term" value="F:nucleic acid binding"/>
    <property type="evidence" value="ECO:0007669"/>
    <property type="project" value="InterPro"/>
</dbReference>
<name>A0A803LWY2_CHEQI</name>
<feature type="domain" description="RNase H type-1" evidence="5">
    <location>
        <begin position="393"/>
        <end position="470"/>
    </location>
</feature>
<dbReference type="NCBIfam" id="TIGR01488">
    <property type="entry name" value="HAD-SF-IB"/>
    <property type="match status" value="1"/>
</dbReference>
<dbReference type="PROSITE" id="PS50879">
    <property type="entry name" value="RNASE_H_1"/>
    <property type="match status" value="1"/>
</dbReference>
<dbReference type="Pfam" id="PF06888">
    <property type="entry name" value="Put_Phosphatase"/>
    <property type="match status" value="1"/>
</dbReference>
<protein>
    <recommendedName>
        <fullName evidence="5">RNase H type-1 domain-containing protein</fullName>
    </recommendedName>
</protein>
<dbReference type="Pfam" id="PF13456">
    <property type="entry name" value="RVT_3"/>
    <property type="match status" value="1"/>
</dbReference>
<keyword evidence="2" id="KW-0479">Metal-binding</keyword>
<sequence length="470" mass="53093">MEGLMVVFDFDKTIVDCDSDNWVVDELGYTQLFDQLVKIMPWNTMMDTLMKEMHTQGVTIDDIARVLKRVPIHPRVVPAIKAAHAAGCDLRIVSDANMFFIETILDHLGLKDCFSEINTNPGYVDGEGRLRILPIHDFTKSPHGCSNPCPPNMCKGLVIKRLLCEHGNNKFIYLGDGIGDYCPSLRLREEDHVMPRFNFPAYDMISSNPMLIKAKIHGWADGGDLERVLLALIQDNINCGDDYNVDQLFKLDCKLEILPVTSDIELRPKNADETLIHLLRDCPISKSIWSNLCSTTCQATFFNGDITQWLIKNLEAKGLHYSEKWPTLWWIWKWRNSLAFDRGDDIPQDTGRFIQDKVEETWRAYNPELQLITPGIFGRKARHEIFVRWNTPPSNWTALNTDGAAKGTPGLAGGGGILRDSAGMFVKAFTANFGRCNAYKAELLALELGLQMAIEKGITKLIVQMMNNQA</sequence>
<reference evidence="6" key="2">
    <citation type="submission" date="2021-03" db="UniProtKB">
        <authorList>
            <consortium name="EnsemblPlants"/>
        </authorList>
    </citation>
    <scope>IDENTIFICATION</scope>
</reference>
<dbReference type="InterPro" id="IPR012337">
    <property type="entry name" value="RNaseH-like_sf"/>
</dbReference>
<reference evidence="6" key="1">
    <citation type="journal article" date="2017" name="Nature">
        <title>The genome of Chenopodium quinoa.</title>
        <authorList>
            <person name="Jarvis D.E."/>
            <person name="Ho Y.S."/>
            <person name="Lightfoot D.J."/>
            <person name="Schmoeckel S.M."/>
            <person name="Li B."/>
            <person name="Borm T.J.A."/>
            <person name="Ohyanagi H."/>
            <person name="Mineta K."/>
            <person name="Michell C.T."/>
            <person name="Saber N."/>
            <person name="Kharbatia N.M."/>
            <person name="Rupper R.R."/>
            <person name="Sharp A.R."/>
            <person name="Dally N."/>
            <person name="Boughton B.A."/>
            <person name="Woo Y.H."/>
            <person name="Gao G."/>
            <person name="Schijlen E.G.W.M."/>
            <person name="Guo X."/>
            <person name="Momin A.A."/>
            <person name="Negrao S."/>
            <person name="Al-Babili S."/>
            <person name="Gehring C."/>
            <person name="Roessner U."/>
            <person name="Jung C."/>
            <person name="Murphy K."/>
            <person name="Arold S.T."/>
            <person name="Gojobori T."/>
            <person name="van der Linden C.G."/>
            <person name="van Loo E.N."/>
            <person name="Jellen E.N."/>
            <person name="Maughan P.J."/>
            <person name="Tester M."/>
        </authorList>
    </citation>
    <scope>NUCLEOTIDE SEQUENCE [LARGE SCALE GENOMIC DNA]</scope>
    <source>
        <strain evidence="6">cv. PI 614886</strain>
    </source>
</reference>
<evidence type="ECO:0000313" key="7">
    <source>
        <dbReference type="Proteomes" id="UP000596660"/>
    </source>
</evidence>
<dbReference type="GO" id="GO:0004523">
    <property type="term" value="F:RNA-DNA hybrid ribonuclease activity"/>
    <property type="evidence" value="ECO:0007669"/>
    <property type="project" value="InterPro"/>
</dbReference>
<evidence type="ECO:0000313" key="6">
    <source>
        <dbReference type="EnsemblPlants" id="AUR62019983-RA:cds"/>
    </source>
</evidence>
<dbReference type="EnsemblPlants" id="AUR62019983-RA">
    <property type="protein sequence ID" value="AUR62019983-RA:cds"/>
    <property type="gene ID" value="AUR62019983"/>
</dbReference>
<dbReference type="SUPFAM" id="SSF53098">
    <property type="entry name" value="Ribonuclease H-like"/>
    <property type="match status" value="1"/>
</dbReference>
<proteinExistence type="predicted"/>
<evidence type="ECO:0000256" key="1">
    <source>
        <dbReference type="ARBA" id="ARBA00001946"/>
    </source>
</evidence>
<dbReference type="AlphaFoldDB" id="A0A803LWY2"/>
<dbReference type="PANTHER" id="PTHR20889">
    <property type="entry name" value="PHOSPHATASE, ORPHAN 1, 2"/>
    <property type="match status" value="1"/>
</dbReference>
<dbReference type="Gene3D" id="3.40.50.1000">
    <property type="entry name" value="HAD superfamily/HAD-like"/>
    <property type="match status" value="1"/>
</dbReference>
<dbReference type="NCBIfam" id="TIGR01489">
    <property type="entry name" value="DKMTPPase-SF"/>
    <property type="match status" value="1"/>
</dbReference>
<dbReference type="PANTHER" id="PTHR20889:SF12">
    <property type="entry name" value="LP01149P"/>
    <property type="match status" value="1"/>
</dbReference>
<dbReference type="InterPro" id="IPR006384">
    <property type="entry name" value="HAD_hydro_PyrdxlP_Pase-like"/>
</dbReference>
<dbReference type="InterPro" id="IPR036412">
    <property type="entry name" value="HAD-like_sf"/>
</dbReference>
<dbReference type="Proteomes" id="UP000596660">
    <property type="component" value="Unplaced"/>
</dbReference>
<keyword evidence="3" id="KW-0378">Hydrolase</keyword>
<dbReference type="InterPro" id="IPR016965">
    <property type="entry name" value="Pase_PHOSPHO-typ"/>
</dbReference>
<evidence type="ECO:0000256" key="4">
    <source>
        <dbReference type="ARBA" id="ARBA00022842"/>
    </source>
</evidence>
<dbReference type="SUPFAM" id="SSF56784">
    <property type="entry name" value="HAD-like"/>
    <property type="match status" value="1"/>
</dbReference>